<dbReference type="GeneID" id="56135994"/>
<evidence type="ECO:0000313" key="1">
    <source>
        <dbReference type="EMBL" id="QDH83692.1"/>
    </source>
</evidence>
<accession>A0A514CTA0</accession>
<keyword evidence="2" id="KW-1185">Reference proteome</keyword>
<name>A0A514CTA0_9CAUD</name>
<dbReference type="EMBL" id="MN094788">
    <property type="protein sequence ID" value="QDH83692.1"/>
    <property type="molecule type" value="Genomic_DNA"/>
</dbReference>
<dbReference type="RefSeq" id="YP_009903718.1">
    <property type="nucleotide sequence ID" value="NC_049849.1"/>
</dbReference>
<dbReference type="Proteomes" id="UP000320799">
    <property type="component" value="Segment"/>
</dbReference>
<proteinExistence type="predicted"/>
<reference evidence="1 2" key="1">
    <citation type="submission" date="2019-06" db="EMBL/GenBank/DDBJ databases">
        <authorList>
            <person name="Kincaid V.D."/>
            <person name="Fuller A."/>
            <person name="Hodges K."/>
            <person name="Bansal M."/>
            <person name="Essig J."/>
            <person name="Johnson A."/>
        </authorList>
    </citation>
    <scope>NUCLEOTIDE SEQUENCE [LARGE SCALE GENOMIC DNA]</scope>
</reference>
<evidence type="ECO:0000313" key="2">
    <source>
        <dbReference type="Proteomes" id="UP000320799"/>
    </source>
</evidence>
<organism evidence="1 2">
    <name type="scientific">Achromobacter phage Motura</name>
    <dbReference type="NCBI Taxonomy" id="2591403"/>
    <lineage>
        <taxon>Viruses</taxon>
        <taxon>Duplodnaviria</taxon>
        <taxon>Heunggongvirae</taxon>
        <taxon>Uroviricota</taxon>
        <taxon>Caudoviricetes</taxon>
        <taxon>Moturavirus</taxon>
        <taxon>Moturavirus motura</taxon>
    </lineage>
</organism>
<protein>
    <submittedName>
        <fullName evidence="1">Uncharacterized protein</fullName>
    </submittedName>
</protein>
<dbReference type="KEGG" id="vg:56135994"/>
<sequence>MSKRYQRGNLSQVQTQTTAQAVPALPTLQHQKLPDNKYHYCTNSWFDQQFRKVSSSTDTLKAMTPLAILREAEGIEPVSSTALRIAKTDWSGREQFILSSGCRLGKNTLMRELMKDYQRDALVTLDSCPPIITGELGTLEGVTITHGVKQLAETPAFQNAVSRPMVLTMDPGTSLNDIHEYGLYSVGSGLIATNSPIQGASVDSTSYWSHIFDGFDEDLQIRREAVRQRAVNQILNDEQARGRLNRATIGFAQPHIMQIPRERMDDYFYSMRAFSREGSLLSESLPGDPVKDRRERPKNPINVDTLKEAITKAVAAWSPEIQKWMLSTAFNWARSNLETAFYRNTESEKKNAPDWVQAAWDRGDNLVRFDVTRWMHPTAWNEVSTRNFQDLINTISVKDDSIWHAAGSISVHSLRTQLTALGLYFQQCRSELPADLTHISYEDARKKAKEWFEASAYQKVLNRRLEQEVWFSVFKNGKAFNVVPLHTRESFEDEHVANRVCINNSEYRQRSNETGAIYLSVRDAETGEGCLTIELRTEHGEPKFKGGKIQREVSYQGEAISHTGNIYAAKYECLVVQIEKHLGIPLTHLYCQD</sequence>